<sequence length="147" mass="16573">EKEIMKEIYENGPVQAIMEVHEDFFVYKSGIYRHTPVMAGEPELYRRHGTHSVKITGLGCLFSLKRSSTQKWNFHFLDPPPPGVTFGTFRGEEGADTCLIQITVVIVVTYATSGAYSVLPRCLLGDKQVPEQSRDLRGRASRLAYVH</sequence>
<dbReference type="GO" id="GO:0008234">
    <property type="term" value="F:cysteine-type peptidase activity"/>
    <property type="evidence" value="ECO:0007669"/>
    <property type="project" value="InterPro"/>
</dbReference>
<dbReference type="SUPFAM" id="SSF54001">
    <property type="entry name" value="Cysteine proteinases"/>
    <property type="match status" value="1"/>
</dbReference>
<proteinExistence type="predicted"/>
<keyword evidence="3" id="KW-1185">Reference proteome</keyword>
<reference evidence="3" key="1">
    <citation type="journal article" date="2017" name="Nat. Commun.">
        <title>The North American bullfrog draft genome provides insight into hormonal regulation of long noncoding RNA.</title>
        <authorList>
            <person name="Hammond S.A."/>
            <person name="Warren R.L."/>
            <person name="Vandervalk B.P."/>
            <person name="Kucuk E."/>
            <person name="Khan H."/>
            <person name="Gibb E.A."/>
            <person name="Pandoh P."/>
            <person name="Kirk H."/>
            <person name="Zhao Y."/>
            <person name="Jones M."/>
            <person name="Mungall A.J."/>
            <person name="Coope R."/>
            <person name="Pleasance S."/>
            <person name="Moore R.A."/>
            <person name="Holt R.A."/>
            <person name="Round J.M."/>
            <person name="Ohora S."/>
            <person name="Walle B.V."/>
            <person name="Veldhoen N."/>
            <person name="Helbing C.C."/>
            <person name="Birol I."/>
        </authorList>
    </citation>
    <scope>NUCLEOTIDE SEQUENCE [LARGE SCALE GENOMIC DNA]</scope>
</reference>
<dbReference type="Gene3D" id="3.90.70.10">
    <property type="entry name" value="Cysteine proteinases"/>
    <property type="match status" value="1"/>
</dbReference>
<dbReference type="GO" id="GO:0006508">
    <property type="term" value="P:proteolysis"/>
    <property type="evidence" value="ECO:0007669"/>
    <property type="project" value="InterPro"/>
</dbReference>
<protein>
    <recommendedName>
        <fullName evidence="1">Peptidase C1A papain C-terminal domain-containing protein</fullName>
    </recommendedName>
</protein>
<organism evidence="2 3">
    <name type="scientific">Aquarana catesbeiana</name>
    <name type="common">American bullfrog</name>
    <name type="synonym">Rana catesbeiana</name>
    <dbReference type="NCBI Taxonomy" id="8400"/>
    <lineage>
        <taxon>Eukaryota</taxon>
        <taxon>Metazoa</taxon>
        <taxon>Chordata</taxon>
        <taxon>Craniata</taxon>
        <taxon>Vertebrata</taxon>
        <taxon>Euteleostomi</taxon>
        <taxon>Amphibia</taxon>
        <taxon>Batrachia</taxon>
        <taxon>Anura</taxon>
        <taxon>Neobatrachia</taxon>
        <taxon>Ranoidea</taxon>
        <taxon>Ranidae</taxon>
        <taxon>Aquarana</taxon>
    </lineage>
</organism>
<dbReference type="InterPro" id="IPR000668">
    <property type="entry name" value="Peptidase_C1A_C"/>
</dbReference>
<name>A0A2G9QFQ6_AQUCT</name>
<feature type="non-terminal residue" evidence="2">
    <location>
        <position position="1"/>
    </location>
</feature>
<dbReference type="OrthoDB" id="190265at2759"/>
<dbReference type="Pfam" id="PF00112">
    <property type="entry name" value="Peptidase_C1"/>
    <property type="match status" value="1"/>
</dbReference>
<evidence type="ECO:0000313" key="3">
    <source>
        <dbReference type="Proteomes" id="UP000228934"/>
    </source>
</evidence>
<dbReference type="AlphaFoldDB" id="A0A2G9QFQ6"/>
<dbReference type="Proteomes" id="UP000228934">
    <property type="component" value="Unassembled WGS sequence"/>
</dbReference>
<accession>A0A2G9QFQ6</accession>
<dbReference type="InterPro" id="IPR038765">
    <property type="entry name" value="Papain-like_cys_pep_sf"/>
</dbReference>
<dbReference type="EMBL" id="KZ002297">
    <property type="protein sequence ID" value="PIO13883.1"/>
    <property type="molecule type" value="Genomic_DNA"/>
</dbReference>
<evidence type="ECO:0000259" key="1">
    <source>
        <dbReference type="Pfam" id="PF00112"/>
    </source>
</evidence>
<gene>
    <name evidence="2" type="ORF">AB205_0095450</name>
</gene>
<evidence type="ECO:0000313" key="2">
    <source>
        <dbReference type="EMBL" id="PIO13883.1"/>
    </source>
</evidence>
<feature type="domain" description="Peptidase C1A papain C-terminal" evidence="1">
    <location>
        <begin position="1"/>
        <end position="59"/>
    </location>
</feature>